<evidence type="ECO:0000313" key="1">
    <source>
        <dbReference type="EMBL" id="MBC5667685.1"/>
    </source>
</evidence>
<reference evidence="1 2" key="1">
    <citation type="submission" date="2020-08" db="EMBL/GenBank/DDBJ databases">
        <title>Genome public.</title>
        <authorList>
            <person name="Liu C."/>
            <person name="Sun Q."/>
        </authorList>
    </citation>
    <scope>NUCLEOTIDE SEQUENCE [LARGE SCALE GENOMIC DNA]</scope>
    <source>
        <strain evidence="1 2">BX4</strain>
    </source>
</reference>
<protein>
    <submittedName>
        <fullName evidence="1">Uncharacterized protein</fullName>
    </submittedName>
</protein>
<keyword evidence="2" id="KW-1185">Reference proteome</keyword>
<dbReference type="Proteomes" id="UP000597877">
    <property type="component" value="Unassembled WGS sequence"/>
</dbReference>
<accession>A0ABR7F254</accession>
<name>A0ABR7F254_9FIRM</name>
<sequence>MKKALIIIFTLLIVIFAANIIFYIITDDTVVGVVEDNIVNREKTLDEFFNIKSQNLATHTYLDNVSSIDGYKIKLLESALDTKNHKGYFKFELTSKDTDMRKVFTNESPKNQQTFCEEQDGYGRFEFFVSPDMGTGTIGEDGGFIKHKNKMFIYYSYNIEGTDVSEPKEVYLWDRNVISNDSSTSHESKIAAEFVVN</sequence>
<organism evidence="1 2">
    <name type="scientific">Eubacterium segne</name>
    <dbReference type="NCBI Taxonomy" id="2763045"/>
    <lineage>
        <taxon>Bacteria</taxon>
        <taxon>Bacillati</taxon>
        <taxon>Bacillota</taxon>
        <taxon>Clostridia</taxon>
        <taxon>Eubacteriales</taxon>
        <taxon>Eubacteriaceae</taxon>
        <taxon>Eubacterium</taxon>
    </lineage>
</organism>
<dbReference type="RefSeq" id="WP_186840302.1">
    <property type="nucleotide sequence ID" value="NZ_JACOOZ010000004.1"/>
</dbReference>
<comment type="caution">
    <text evidence="1">The sequence shown here is derived from an EMBL/GenBank/DDBJ whole genome shotgun (WGS) entry which is preliminary data.</text>
</comment>
<proteinExistence type="predicted"/>
<gene>
    <name evidence="1" type="ORF">H8S00_06780</name>
</gene>
<evidence type="ECO:0000313" key="2">
    <source>
        <dbReference type="Proteomes" id="UP000597877"/>
    </source>
</evidence>
<dbReference type="EMBL" id="JACOOZ010000004">
    <property type="protein sequence ID" value="MBC5667685.1"/>
    <property type="molecule type" value="Genomic_DNA"/>
</dbReference>